<reference evidence="2 3" key="1">
    <citation type="submission" date="2018-10" db="EMBL/GenBank/DDBJ databases">
        <title>Oceanobacillus sp. YLB-02 draft genome.</title>
        <authorList>
            <person name="Yu L."/>
        </authorList>
    </citation>
    <scope>NUCLEOTIDE SEQUENCE [LARGE SCALE GENOMIC DNA]</scope>
    <source>
        <strain evidence="2 3">YLB-02</strain>
    </source>
</reference>
<feature type="domain" description="Metallo-beta-lactamase" evidence="1">
    <location>
        <begin position="36"/>
        <end position="203"/>
    </location>
</feature>
<dbReference type="EMBL" id="RCHR01000002">
    <property type="protein sequence ID" value="RLL47075.1"/>
    <property type="molecule type" value="Genomic_DNA"/>
</dbReference>
<dbReference type="GO" id="GO:0016787">
    <property type="term" value="F:hydrolase activity"/>
    <property type="evidence" value="ECO:0007669"/>
    <property type="project" value="UniProtKB-KW"/>
</dbReference>
<dbReference type="InterPro" id="IPR001279">
    <property type="entry name" value="Metallo-B-lactamas"/>
</dbReference>
<dbReference type="OrthoDB" id="9761531at2"/>
<evidence type="ECO:0000259" key="1">
    <source>
        <dbReference type="SMART" id="SM00849"/>
    </source>
</evidence>
<dbReference type="InterPro" id="IPR035681">
    <property type="entry name" value="ComA-like_MBL"/>
</dbReference>
<dbReference type="SMART" id="SM00849">
    <property type="entry name" value="Lactamase_B"/>
    <property type="match status" value="1"/>
</dbReference>
<dbReference type="CDD" id="cd07731">
    <property type="entry name" value="ComA-like_MBL-fold"/>
    <property type="match status" value="1"/>
</dbReference>
<dbReference type="SUPFAM" id="SSF56281">
    <property type="entry name" value="Metallo-hydrolase/oxidoreductase"/>
    <property type="match status" value="1"/>
</dbReference>
<organism evidence="2 3">
    <name type="scientific">Oceanobacillus piezotolerans</name>
    <dbReference type="NCBI Taxonomy" id="2448030"/>
    <lineage>
        <taxon>Bacteria</taxon>
        <taxon>Bacillati</taxon>
        <taxon>Bacillota</taxon>
        <taxon>Bacilli</taxon>
        <taxon>Bacillales</taxon>
        <taxon>Bacillaceae</taxon>
        <taxon>Oceanobacillus</taxon>
    </lineage>
</organism>
<dbReference type="Pfam" id="PF00753">
    <property type="entry name" value="Lactamase_B"/>
    <property type="match status" value="1"/>
</dbReference>
<dbReference type="PANTHER" id="PTHR30619">
    <property type="entry name" value="DNA INTERNALIZATION/COMPETENCE PROTEIN COMEC/REC2"/>
    <property type="match status" value="1"/>
</dbReference>
<name>A0A498D8N4_9BACI</name>
<dbReference type="Gene3D" id="3.60.15.10">
    <property type="entry name" value="Ribonuclease Z/Hydroxyacylglutathione hydrolase-like"/>
    <property type="match status" value="1"/>
</dbReference>
<dbReference type="InterPro" id="IPR052159">
    <property type="entry name" value="Competence_DNA_uptake"/>
</dbReference>
<proteinExistence type="predicted"/>
<dbReference type="AlphaFoldDB" id="A0A498D8N4"/>
<dbReference type="Proteomes" id="UP000270219">
    <property type="component" value="Unassembled WGS sequence"/>
</dbReference>
<keyword evidence="3" id="KW-1185">Reference proteome</keyword>
<gene>
    <name evidence="2" type="ORF">D8M04_07770</name>
</gene>
<accession>A0A498D8N4</accession>
<evidence type="ECO:0000313" key="3">
    <source>
        <dbReference type="Proteomes" id="UP000270219"/>
    </source>
</evidence>
<protein>
    <submittedName>
        <fullName evidence="2">MBL fold metallo-hydrolase</fullName>
    </submittedName>
</protein>
<keyword evidence="2" id="KW-0378">Hydrolase</keyword>
<comment type="caution">
    <text evidence="2">The sequence shown here is derived from an EMBL/GenBank/DDBJ whole genome shotgun (WGS) entry which is preliminary data.</text>
</comment>
<dbReference type="InterPro" id="IPR036866">
    <property type="entry name" value="RibonucZ/Hydroxyglut_hydro"/>
</dbReference>
<sequence>MKRWISFLFILIFVFPAGIYADSNPPMRVHFIDVGHGDSVLIETPKGQSILIDGGQPDAGPKLVEYLKQTNVEEIDLMVATHPHFDHIGGLIEVMKNFPVKQLIDNGRADSTRTYAAYLWVILREEIPVKTAKEKERLQLDDKLDIQVLNAGGDIESNNQSSVVLKVSYDEIDFLFMSDVEAEQEEDIRRKYDVEAEIFKAAHHGFSSSSMKFLKEVNSQAAVITYSQANGYGNPEDRVIKNLGKLKTQIYSTAKSGNVVVETNGKEYSVMPEFEPWIEMER</sequence>
<dbReference type="RefSeq" id="WP_121522326.1">
    <property type="nucleotide sequence ID" value="NZ_RCHR01000002.1"/>
</dbReference>
<dbReference type="PANTHER" id="PTHR30619:SF7">
    <property type="entry name" value="BETA-LACTAMASE DOMAIN PROTEIN"/>
    <property type="match status" value="1"/>
</dbReference>
<evidence type="ECO:0000313" key="2">
    <source>
        <dbReference type="EMBL" id="RLL47075.1"/>
    </source>
</evidence>